<sequence>MSSSGLYRNFRLGKGKLPSLLGKSSPLKLPFKLPLLPPFPPPPTPTPFSTGITAAIFHTSFNALAFNVATPRRATIPTTTKTAAAVRVIISPADRTLTAELTTEARCSRSAPIPSAASTHCAATSAAADATAMSVFAVCSSFRDPDEAAVAAAIAATAAATPATDTAA</sequence>
<gene>
    <name evidence="1" type="ORF">RJ639_001326</name>
</gene>
<proteinExistence type="predicted"/>
<evidence type="ECO:0000313" key="2">
    <source>
        <dbReference type="Proteomes" id="UP001188597"/>
    </source>
</evidence>
<protein>
    <submittedName>
        <fullName evidence="1">Uncharacterized protein</fullName>
    </submittedName>
</protein>
<organism evidence="1 2">
    <name type="scientific">Escallonia herrerae</name>
    <dbReference type="NCBI Taxonomy" id="1293975"/>
    <lineage>
        <taxon>Eukaryota</taxon>
        <taxon>Viridiplantae</taxon>
        <taxon>Streptophyta</taxon>
        <taxon>Embryophyta</taxon>
        <taxon>Tracheophyta</taxon>
        <taxon>Spermatophyta</taxon>
        <taxon>Magnoliopsida</taxon>
        <taxon>eudicotyledons</taxon>
        <taxon>Gunneridae</taxon>
        <taxon>Pentapetalae</taxon>
        <taxon>asterids</taxon>
        <taxon>campanulids</taxon>
        <taxon>Escalloniales</taxon>
        <taxon>Escalloniaceae</taxon>
        <taxon>Escallonia</taxon>
    </lineage>
</organism>
<name>A0AA88X9R1_9ASTE</name>
<reference evidence="1" key="1">
    <citation type="submission" date="2022-12" db="EMBL/GenBank/DDBJ databases">
        <title>Draft genome assemblies for two species of Escallonia (Escalloniales).</title>
        <authorList>
            <person name="Chanderbali A."/>
            <person name="Dervinis C."/>
            <person name="Anghel I."/>
            <person name="Soltis D."/>
            <person name="Soltis P."/>
            <person name="Zapata F."/>
        </authorList>
    </citation>
    <scope>NUCLEOTIDE SEQUENCE</scope>
    <source>
        <strain evidence="1">UCBG64.0493</strain>
        <tissue evidence="1">Leaf</tissue>
    </source>
</reference>
<dbReference type="Proteomes" id="UP001188597">
    <property type="component" value="Unassembled WGS sequence"/>
</dbReference>
<comment type="caution">
    <text evidence="1">The sequence shown here is derived from an EMBL/GenBank/DDBJ whole genome shotgun (WGS) entry which is preliminary data.</text>
</comment>
<keyword evidence="2" id="KW-1185">Reference proteome</keyword>
<dbReference type="EMBL" id="JAVXUP010000023">
    <property type="protein sequence ID" value="KAK3042206.1"/>
    <property type="molecule type" value="Genomic_DNA"/>
</dbReference>
<dbReference type="AlphaFoldDB" id="A0AA88X9R1"/>
<evidence type="ECO:0000313" key="1">
    <source>
        <dbReference type="EMBL" id="KAK3042206.1"/>
    </source>
</evidence>
<accession>A0AA88X9R1</accession>